<gene>
    <name evidence="5" type="primary">kti12</name>
</gene>
<sequence>MPLIIITGIPSSGKTTTAHKLRDFFEGEKGKKVMIVSELNEQTPQRNDIYKDSAVEKTVRSAFKSEILRILNKEDIIIADGSNYIKGFRYELYCATKSYKTPQITVHCDVSPSDTKEFNASKESEDSKYSEEIIDALVMRYEAPIYYNRWENPLFLSIKGRDLPLEDMYSALYERKPPPPNQSTQCQPLSDTNFVYELDRVTREINNSIMQFLRNSGTGEFKITSSSEVKIKITRNVNLPELNRTKRQFVSYSKSRAIDDVNKLTNMYIQYVNNTLFLVEDTS</sequence>
<evidence type="ECO:0000313" key="5">
    <source>
        <dbReference type="EMBL" id="CDW32314.1"/>
    </source>
</evidence>
<dbReference type="InterPro" id="IPR013641">
    <property type="entry name" value="KTI12/PSTK"/>
</dbReference>
<dbReference type="AlphaFoldDB" id="A0A0K2U212"/>
<evidence type="ECO:0000256" key="2">
    <source>
        <dbReference type="ARBA" id="ARBA00022840"/>
    </source>
</evidence>
<comment type="similarity">
    <text evidence="3">Belongs to the KTI12 family.</text>
</comment>
<accession>A0A0K2U212</accession>
<proteinExistence type="inferred from homology"/>
<protein>
    <recommendedName>
        <fullName evidence="4">Protein KTI12 homolog</fullName>
    </recommendedName>
</protein>
<organism evidence="5">
    <name type="scientific">Lepeophtheirus salmonis</name>
    <name type="common">Salmon louse</name>
    <name type="synonym">Caligus salmonis</name>
    <dbReference type="NCBI Taxonomy" id="72036"/>
    <lineage>
        <taxon>Eukaryota</taxon>
        <taxon>Metazoa</taxon>
        <taxon>Ecdysozoa</taxon>
        <taxon>Arthropoda</taxon>
        <taxon>Crustacea</taxon>
        <taxon>Multicrustacea</taxon>
        <taxon>Hexanauplia</taxon>
        <taxon>Copepoda</taxon>
        <taxon>Siphonostomatoida</taxon>
        <taxon>Caligidae</taxon>
        <taxon>Lepeophtheirus</taxon>
    </lineage>
</organism>
<dbReference type="InterPro" id="IPR027417">
    <property type="entry name" value="P-loop_NTPase"/>
</dbReference>
<dbReference type="SUPFAM" id="SSF52540">
    <property type="entry name" value="P-loop containing nucleoside triphosphate hydrolases"/>
    <property type="match status" value="1"/>
</dbReference>
<evidence type="ECO:0000256" key="1">
    <source>
        <dbReference type="ARBA" id="ARBA00022741"/>
    </source>
</evidence>
<dbReference type="Pfam" id="PF08433">
    <property type="entry name" value="KTI12"/>
    <property type="match status" value="1"/>
</dbReference>
<dbReference type="GO" id="GO:0005524">
    <property type="term" value="F:ATP binding"/>
    <property type="evidence" value="ECO:0007669"/>
    <property type="project" value="UniProtKB-KW"/>
</dbReference>
<keyword evidence="2" id="KW-0067">ATP-binding</keyword>
<evidence type="ECO:0000256" key="4">
    <source>
        <dbReference type="ARBA" id="ARBA00026170"/>
    </source>
</evidence>
<dbReference type="OrthoDB" id="9972657at2759"/>
<reference evidence="5" key="1">
    <citation type="submission" date="2014-05" db="EMBL/GenBank/DDBJ databases">
        <authorList>
            <person name="Chronopoulou M."/>
        </authorList>
    </citation>
    <scope>NUCLEOTIDE SEQUENCE</scope>
    <source>
        <tissue evidence="5">Whole organism</tissue>
    </source>
</reference>
<keyword evidence="1" id="KW-0547">Nucleotide-binding</keyword>
<dbReference type="PANTHER" id="PTHR12435">
    <property type="match status" value="1"/>
</dbReference>
<name>A0A0K2U212_LEPSM</name>
<evidence type="ECO:0000256" key="3">
    <source>
        <dbReference type="ARBA" id="ARBA00025768"/>
    </source>
</evidence>
<dbReference type="EMBL" id="HACA01014953">
    <property type="protein sequence ID" value="CDW32314.1"/>
    <property type="molecule type" value="Transcribed_RNA"/>
</dbReference>
<dbReference type="Gene3D" id="3.40.50.300">
    <property type="entry name" value="P-loop containing nucleotide triphosphate hydrolases"/>
    <property type="match status" value="1"/>
</dbReference>